<dbReference type="InterPro" id="IPR008218">
    <property type="entry name" value="ATPase_V1-cplx_f_g_su"/>
</dbReference>
<evidence type="ECO:0000256" key="4">
    <source>
        <dbReference type="ARBA" id="ARBA00022554"/>
    </source>
</evidence>
<keyword evidence="6" id="KW-0406">Ion transport</keyword>
<keyword evidence="14" id="KW-1185">Reference proteome</keyword>
<comment type="function">
    <text evidence="11">Subunit of the V1 complex of vacuolar(H+)-ATPase (V-ATPase), a multisubunit enzyme composed of a peripheral complex (V1) that hydrolyzes ATP and a membrane integral complex (V0) that translocates protons. V-ATPase is responsible for acidifying and maintaining the pH of intracellular compartments.</text>
</comment>
<evidence type="ECO:0000256" key="12">
    <source>
        <dbReference type="ARBA" id="ARBA00071100"/>
    </source>
</evidence>
<dbReference type="InterPro" id="IPR036906">
    <property type="entry name" value="ATPase_V1_fsu_sf"/>
</dbReference>
<evidence type="ECO:0000256" key="9">
    <source>
        <dbReference type="ARBA" id="ARBA00029477"/>
    </source>
</evidence>
<dbReference type="AlphaFoldDB" id="A0A5C3F7F3"/>
<evidence type="ECO:0000256" key="1">
    <source>
        <dbReference type="ARBA" id="ARBA00010148"/>
    </source>
</evidence>
<gene>
    <name evidence="13" type="ORF">PSFLO_04820</name>
</gene>
<evidence type="ECO:0000256" key="7">
    <source>
        <dbReference type="ARBA" id="ARBA00023136"/>
    </source>
</evidence>
<dbReference type="FunFam" id="3.40.50.10580:FF:000002">
    <property type="entry name" value="V-type proton ATPase subunit F"/>
    <property type="match status" value="1"/>
</dbReference>
<evidence type="ECO:0000256" key="11">
    <source>
        <dbReference type="ARBA" id="ARBA00046254"/>
    </source>
</evidence>
<dbReference type="NCBIfam" id="TIGR01101">
    <property type="entry name" value="V_ATP_synt_F"/>
    <property type="match status" value="1"/>
</dbReference>
<dbReference type="GO" id="GO:0046961">
    <property type="term" value="F:proton-transporting ATPase activity, rotational mechanism"/>
    <property type="evidence" value="ECO:0007669"/>
    <property type="project" value="InterPro"/>
</dbReference>
<name>A0A5C3F7F3_9BASI</name>
<dbReference type="InterPro" id="IPR005772">
    <property type="entry name" value="ATPase_V1-cplx_fsu_euk"/>
</dbReference>
<dbReference type="GO" id="GO:0000329">
    <property type="term" value="C:fungal-type vacuole membrane"/>
    <property type="evidence" value="ECO:0007669"/>
    <property type="project" value="TreeGrafter"/>
</dbReference>
<keyword evidence="7" id="KW-0472">Membrane</keyword>
<keyword evidence="3" id="KW-0813">Transport</keyword>
<sequence>MDDVVRASQPPLNHRASTPGIIARRNPQHTMAQSQQTSERTLVALIADEDSTTGLLLAGIGNVDEAGEKNFYIVDNTTSVSDIEEAFNRYTQERKDVGILLINQHIADKIRPIVDRYTQAFPALLEIPSKDHPYDPAKDSVLKRVQKLFGE</sequence>
<protein>
    <recommendedName>
        <fullName evidence="2">V-type proton ATPase subunit F</fullName>
    </recommendedName>
    <alternativeName>
        <fullName evidence="12">V-type proton ATPase subunit f</fullName>
    </alternativeName>
    <alternativeName>
        <fullName evidence="10">Vacuolar proton pump subunit F</fullName>
    </alternativeName>
</protein>
<dbReference type="PANTHER" id="PTHR13861">
    <property type="entry name" value="VACUOLAR ATP SYNTHASE SUBUNIT F"/>
    <property type="match status" value="1"/>
</dbReference>
<dbReference type="EMBL" id="OOIP01000014">
    <property type="protein sequence ID" value="SPO39339.1"/>
    <property type="molecule type" value="Genomic_DNA"/>
</dbReference>
<dbReference type="Pfam" id="PF01990">
    <property type="entry name" value="ATP-synt_F"/>
    <property type="match status" value="1"/>
</dbReference>
<comment type="subcellular location">
    <subcellularLocation>
        <location evidence="8">Vacuole membrane</location>
        <topology evidence="8">Peripheral membrane protein</topology>
        <orientation evidence="8">Cytoplasmic side</orientation>
    </subcellularLocation>
</comment>
<dbReference type="OrthoDB" id="10261947at2759"/>
<proteinExistence type="inferred from homology"/>
<dbReference type="SUPFAM" id="SSF159468">
    <property type="entry name" value="AtpF-like"/>
    <property type="match status" value="1"/>
</dbReference>
<evidence type="ECO:0000313" key="14">
    <source>
        <dbReference type="Proteomes" id="UP000323386"/>
    </source>
</evidence>
<dbReference type="Proteomes" id="UP000323386">
    <property type="component" value="Unassembled WGS sequence"/>
</dbReference>
<dbReference type="PANTHER" id="PTHR13861:SF2">
    <property type="entry name" value="V-TYPE PROTON ATPASE SUBUNIT F"/>
    <property type="match status" value="1"/>
</dbReference>
<evidence type="ECO:0000256" key="2">
    <source>
        <dbReference type="ARBA" id="ARBA00013430"/>
    </source>
</evidence>
<evidence type="ECO:0000313" key="13">
    <source>
        <dbReference type="EMBL" id="SPO39339.1"/>
    </source>
</evidence>
<dbReference type="Gene3D" id="3.40.50.10580">
    <property type="entry name" value="ATPase, V1 complex, subunit F"/>
    <property type="match status" value="1"/>
</dbReference>
<organism evidence="13 14">
    <name type="scientific">Pseudozyma flocculosa</name>
    <dbReference type="NCBI Taxonomy" id="84751"/>
    <lineage>
        <taxon>Eukaryota</taxon>
        <taxon>Fungi</taxon>
        <taxon>Dikarya</taxon>
        <taxon>Basidiomycota</taxon>
        <taxon>Ustilaginomycotina</taxon>
        <taxon>Ustilaginomycetes</taxon>
        <taxon>Ustilaginales</taxon>
        <taxon>Ustilaginaceae</taxon>
        <taxon>Pseudozyma</taxon>
    </lineage>
</organism>
<evidence type="ECO:0000256" key="8">
    <source>
        <dbReference type="ARBA" id="ARBA00029427"/>
    </source>
</evidence>
<evidence type="ECO:0000256" key="5">
    <source>
        <dbReference type="ARBA" id="ARBA00022781"/>
    </source>
</evidence>
<evidence type="ECO:0000256" key="6">
    <source>
        <dbReference type="ARBA" id="ARBA00023065"/>
    </source>
</evidence>
<accession>A0A5C3F7F3</accession>
<evidence type="ECO:0000256" key="3">
    <source>
        <dbReference type="ARBA" id="ARBA00022448"/>
    </source>
</evidence>
<reference evidence="13 14" key="1">
    <citation type="submission" date="2018-03" db="EMBL/GenBank/DDBJ databases">
        <authorList>
            <person name="Guldener U."/>
        </authorList>
    </citation>
    <scope>NUCLEOTIDE SEQUENCE [LARGE SCALE GENOMIC DNA]</scope>
    <source>
        <strain evidence="13 14">DAOM196992</strain>
    </source>
</reference>
<keyword evidence="4" id="KW-0926">Vacuole</keyword>
<keyword evidence="5" id="KW-0375">Hydrogen ion transport</keyword>
<dbReference type="GO" id="GO:0033180">
    <property type="term" value="C:proton-transporting V-type ATPase, V1 domain"/>
    <property type="evidence" value="ECO:0007669"/>
    <property type="project" value="InterPro"/>
</dbReference>
<comment type="similarity">
    <text evidence="1">Belongs to the V-ATPase F subunit family.</text>
</comment>
<evidence type="ECO:0000256" key="10">
    <source>
        <dbReference type="ARBA" id="ARBA00030311"/>
    </source>
</evidence>
<comment type="subunit">
    <text evidence="9">V-ATPase is a heteromultimeric enzyme composed of a peripheral catalytic V1 complex (components A to H) attached to an integral membrane V0 proton pore complex (components: a, c, c', c'', d, e, f and VOA1).</text>
</comment>